<gene>
    <name evidence="1" type="ORF">CA606_18480</name>
</gene>
<reference evidence="2" key="1">
    <citation type="submission" date="2017-09" db="EMBL/GenBank/DDBJ databases">
        <title>Genome evolution observed in wild isolates of Caulobacter crescentus.</title>
        <authorList>
            <person name="Ely B."/>
            <person name="Wilson K."/>
            <person name="Scott D."/>
        </authorList>
    </citation>
    <scope>NUCLEOTIDE SEQUENCE [LARGE SCALE GENOMIC DNA]</scope>
    <source>
        <strain evidence="2">CB13b1a</strain>
    </source>
</reference>
<organism evidence="1 2">
    <name type="scientific">Caulobacter vibrioides</name>
    <name type="common">Caulobacter crescentus</name>
    <dbReference type="NCBI Taxonomy" id="155892"/>
    <lineage>
        <taxon>Bacteria</taxon>
        <taxon>Pseudomonadati</taxon>
        <taxon>Pseudomonadota</taxon>
        <taxon>Alphaproteobacteria</taxon>
        <taxon>Caulobacterales</taxon>
        <taxon>Caulobacteraceae</taxon>
        <taxon>Caulobacter</taxon>
    </lineage>
</organism>
<protein>
    <submittedName>
        <fullName evidence="1">Uncharacterized protein</fullName>
    </submittedName>
</protein>
<accession>A0A290MPY9</accession>
<dbReference type="AlphaFoldDB" id="A0A290MPY9"/>
<proteinExistence type="predicted"/>
<dbReference type="Proteomes" id="UP000217311">
    <property type="component" value="Chromosome"/>
</dbReference>
<name>A0A290MPY9_CAUVI</name>
<evidence type="ECO:0000313" key="1">
    <source>
        <dbReference type="EMBL" id="ATC34157.1"/>
    </source>
</evidence>
<sequence length="82" mass="8698">MANWLENLELATARLAALEAAELDRFKGVQVKSVKYEVGGVEYADPVSMQELSRAIFEARSIVNRLGGGVVSGGAITPTFGA</sequence>
<dbReference type="EMBL" id="CP023315">
    <property type="protein sequence ID" value="ATC34157.1"/>
    <property type="molecule type" value="Genomic_DNA"/>
</dbReference>
<evidence type="ECO:0000313" key="2">
    <source>
        <dbReference type="Proteomes" id="UP000217311"/>
    </source>
</evidence>
<dbReference type="RefSeq" id="WP_096053507.1">
    <property type="nucleotide sequence ID" value="NZ_CP023315.3"/>
</dbReference>